<evidence type="ECO:0000256" key="1">
    <source>
        <dbReference type="ARBA" id="ARBA00009387"/>
    </source>
</evidence>
<keyword evidence="2" id="KW-0732">Signal</keyword>
<evidence type="ECO:0000313" key="5">
    <source>
        <dbReference type="Proteomes" id="UP000240800"/>
    </source>
</evidence>
<evidence type="ECO:0000256" key="2">
    <source>
        <dbReference type="SAM" id="SignalP"/>
    </source>
</evidence>
<protein>
    <submittedName>
        <fullName evidence="4">Transglycosylase-like protein with SLT domain</fullName>
    </submittedName>
</protein>
<proteinExistence type="inferred from homology"/>
<dbReference type="InterPro" id="IPR023346">
    <property type="entry name" value="Lysozyme-like_dom_sf"/>
</dbReference>
<name>A0ABX5J4Q5_9RHOB</name>
<feature type="domain" description="Transglycosylase SLT" evidence="3">
    <location>
        <begin position="108"/>
        <end position="172"/>
    </location>
</feature>
<dbReference type="InterPro" id="IPR008258">
    <property type="entry name" value="Transglycosylase_SLT_dom_1"/>
</dbReference>
<comment type="similarity">
    <text evidence="1">Belongs to the virb1 family.</text>
</comment>
<dbReference type="Pfam" id="PF01464">
    <property type="entry name" value="SLT"/>
    <property type="match status" value="1"/>
</dbReference>
<dbReference type="SUPFAM" id="SSF53955">
    <property type="entry name" value="Lysozyme-like"/>
    <property type="match status" value="1"/>
</dbReference>
<evidence type="ECO:0000313" key="4">
    <source>
        <dbReference type="EMBL" id="PTM77581.1"/>
    </source>
</evidence>
<comment type="caution">
    <text evidence="4">The sequence shown here is derived from an EMBL/GenBank/DDBJ whole genome shotgun (WGS) entry which is preliminary data.</text>
</comment>
<feature type="chain" id="PRO_5046365470" evidence="2">
    <location>
        <begin position="25"/>
        <end position="226"/>
    </location>
</feature>
<dbReference type="Proteomes" id="UP000240800">
    <property type="component" value="Unassembled WGS sequence"/>
</dbReference>
<dbReference type="Gene3D" id="1.10.530.10">
    <property type="match status" value="1"/>
</dbReference>
<evidence type="ECO:0000259" key="3">
    <source>
        <dbReference type="Pfam" id="PF01464"/>
    </source>
</evidence>
<organism evidence="4 5">
    <name type="scientific">Cereibacter johrii</name>
    <dbReference type="NCBI Taxonomy" id="445629"/>
    <lineage>
        <taxon>Bacteria</taxon>
        <taxon>Pseudomonadati</taxon>
        <taxon>Pseudomonadota</taxon>
        <taxon>Alphaproteobacteria</taxon>
        <taxon>Rhodobacterales</taxon>
        <taxon>Paracoccaceae</taxon>
        <taxon>Cereibacter</taxon>
    </lineage>
</organism>
<feature type="signal peptide" evidence="2">
    <location>
        <begin position="1"/>
        <end position="24"/>
    </location>
</feature>
<keyword evidence="5" id="KW-1185">Reference proteome</keyword>
<sequence>MVPSSRLCAIVSAALMGLALMLHASPASARLRDADLCEEAARRAARATGVPQEVLMAITLTETGRRTGGGPMRPWPWAVNVAGEGHWFPNRAEAEQFVAGVLEQGRGNFDVGCFQLNNRWHAENFASMHDMFDPDANALYAARYLQDLRGLSDDWSSAAGAYHSATPELARRYRSRFEMLLADLPAAAAGGAVARVNAFPLFRAGDVRSTGSLVPLDAPVRPLFGD</sequence>
<accession>A0ABX5J4Q5</accession>
<reference evidence="4 5" key="1">
    <citation type="submission" date="2018-04" db="EMBL/GenBank/DDBJ databases">
        <title>Genomic Encyclopedia of Type Strains, Phase III (KMG-III): the genomes of soil and plant-associated and newly described type strains.</title>
        <authorList>
            <person name="Whitman W."/>
        </authorList>
    </citation>
    <scope>NUCLEOTIDE SEQUENCE [LARGE SCALE GENOMIC DNA]</scope>
    <source>
        <strain evidence="4 5">JA192</strain>
    </source>
</reference>
<gene>
    <name evidence="4" type="ORF">C8J29_10598</name>
</gene>
<dbReference type="EMBL" id="PZZW01000005">
    <property type="protein sequence ID" value="PTM77581.1"/>
    <property type="molecule type" value="Genomic_DNA"/>
</dbReference>